<evidence type="ECO:0000313" key="3">
    <source>
        <dbReference type="Proteomes" id="UP001589608"/>
    </source>
</evidence>
<name>A0ABV5M1C8_9ACTN</name>
<evidence type="ECO:0000256" key="1">
    <source>
        <dbReference type="SAM" id="Phobius"/>
    </source>
</evidence>
<gene>
    <name evidence="2" type="ORF">ACFFTR_05845</name>
</gene>
<keyword evidence="1" id="KW-1133">Transmembrane helix</keyword>
<keyword evidence="1" id="KW-0472">Membrane</keyword>
<proteinExistence type="predicted"/>
<evidence type="ECO:0000313" key="2">
    <source>
        <dbReference type="EMBL" id="MFB9442605.1"/>
    </source>
</evidence>
<comment type="caution">
    <text evidence="2">The sequence shown here is derived from an EMBL/GenBank/DDBJ whole genome shotgun (WGS) entry which is preliminary data.</text>
</comment>
<feature type="transmembrane region" description="Helical" evidence="1">
    <location>
        <begin position="38"/>
        <end position="57"/>
    </location>
</feature>
<dbReference type="Proteomes" id="UP001589608">
    <property type="component" value="Unassembled WGS sequence"/>
</dbReference>
<sequence>MNDALSSLRFDGDLPPSKVDIDRAVRTGRRRERRRRTLLASAGIAGCALLVSGMLVAQDRQPPADTAVKNGCRVQRLPTPGNAPGTVTATSGRYAVGVLDNPTGDPLLFWDDGRLRPVTGTPRPDPTPVAVDDSGTVVGNSGDKDPWLLRDGGFTHLATPAGATRTIATAINAKGSVIGTATWLDAGGRATQTRTVRWSVADPGRFQYVATDPALAYVSGINGDDVMVGRASAGGTDYNAFAWTPDGTPVRLNRIDGKPAESAFQVAGDWAIGSYDDGSTWFSHGVRWNLRTGEHIEFDTFVPSAVDASGTMVGTVMNSADDTAPARWKDGAVLMLPVLSAGQSATMTSMSSDGRVAVGWLFREKNDPIVPVRWLCS</sequence>
<keyword evidence="1" id="KW-0812">Transmembrane</keyword>
<dbReference type="RefSeq" id="WP_223100813.1">
    <property type="nucleotide sequence ID" value="NZ_CP061913.1"/>
</dbReference>
<keyword evidence="3" id="KW-1185">Reference proteome</keyword>
<evidence type="ECO:0008006" key="4">
    <source>
        <dbReference type="Google" id="ProtNLM"/>
    </source>
</evidence>
<organism evidence="2 3">
    <name type="scientific">Dactylosporangium vinaceum</name>
    <dbReference type="NCBI Taxonomy" id="53362"/>
    <lineage>
        <taxon>Bacteria</taxon>
        <taxon>Bacillati</taxon>
        <taxon>Actinomycetota</taxon>
        <taxon>Actinomycetes</taxon>
        <taxon>Micromonosporales</taxon>
        <taxon>Micromonosporaceae</taxon>
        <taxon>Dactylosporangium</taxon>
    </lineage>
</organism>
<reference evidence="2 3" key="1">
    <citation type="submission" date="2024-09" db="EMBL/GenBank/DDBJ databases">
        <authorList>
            <person name="Sun Q."/>
            <person name="Mori K."/>
        </authorList>
    </citation>
    <scope>NUCLEOTIDE SEQUENCE [LARGE SCALE GENOMIC DNA]</scope>
    <source>
        <strain evidence="2 3">JCM 3307</strain>
    </source>
</reference>
<protein>
    <recommendedName>
        <fullName evidence="4">WD40 repeat domain-containing protein</fullName>
    </recommendedName>
</protein>
<dbReference type="EMBL" id="JBHMCA010000014">
    <property type="protein sequence ID" value="MFB9442605.1"/>
    <property type="molecule type" value="Genomic_DNA"/>
</dbReference>
<accession>A0ABV5M1C8</accession>